<dbReference type="SUPFAM" id="SSF53187">
    <property type="entry name" value="Zn-dependent exopeptidases"/>
    <property type="match status" value="1"/>
</dbReference>
<feature type="domain" description="Endoplasmic reticulum metallopeptidase 1-like C-terminal" evidence="17">
    <location>
        <begin position="651"/>
        <end position="884"/>
    </location>
</feature>
<dbReference type="InterPro" id="IPR053974">
    <property type="entry name" value="ERMP1_1-A_TM"/>
</dbReference>
<dbReference type="Pfam" id="PF22249">
    <property type="entry name" value="ERMP1-TM"/>
    <property type="match status" value="1"/>
</dbReference>
<feature type="transmembrane region" description="Helical" evidence="15">
    <location>
        <begin position="520"/>
        <end position="537"/>
    </location>
</feature>
<evidence type="ECO:0000256" key="11">
    <source>
        <dbReference type="ARBA" id="ARBA00023049"/>
    </source>
</evidence>
<evidence type="ECO:0000259" key="17">
    <source>
        <dbReference type="Pfam" id="PF22248"/>
    </source>
</evidence>
<dbReference type="GO" id="GO:0005789">
    <property type="term" value="C:endoplasmic reticulum membrane"/>
    <property type="evidence" value="ECO:0007669"/>
    <property type="project" value="UniProtKB-SubCell"/>
</dbReference>
<evidence type="ECO:0000256" key="1">
    <source>
        <dbReference type="ARBA" id="ARBA00001947"/>
    </source>
</evidence>
<dbReference type="CDD" id="cd03875">
    <property type="entry name" value="M28_Fxna_like"/>
    <property type="match status" value="1"/>
</dbReference>
<dbReference type="GO" id="GO:0008235">
    <property type="term" value="F:metalloexopeptidase activity"/>
    <property type="evidence" value="ECO:0007669"/>
    <property type="project" value="InterPro"/>
</dbReference>
<dbReference type="InterPro" id="IPR007484">
    <property type="entry name" value="Peptidase_M28"/>
</dbReference>
<dbReference type="EMBL" id="JBAMIC010000011">
    <property type="protein sequence ID" value="KAK7100831.1"/>
    <property type="molecule type" value="Genomic_DNA"/>
</dbReference>
<dbReference type="Pfam" id="PF22248">
    <property type="entry name" value="ERMP1_C"/>
    <property type="match status" value="1"/>
</dbReference>
<name>A0AAN9GA22_9CAEN</name>
<keyword evidence="5 15" id="KW-0812">Transmembrane</keyword>
<evidence type="ECO:0008006" key="21">
    <source>
        <dbReference type="Google" id="ProtNLM"/>
    </source>
</evidence>
<dbReference type="InterPro" id="IPR048024">
    <property type="entry name" value="Fxna-like_M28_dom"/>
</dbReference>
<keyword evidence="10 15" id="KW-1133">Transmembrane helix</keyword>
<comment type="cofactor">
    <cofactor evidence="1">
        <name>Zn(2+)</name>
        <dbReference type="ChEBI" id="CHEBI:29105"/>
    </cofactor>
</comment>
<evidence type="ECO:0000256" key="10">
    <source>
        <dbReference type="ARBA" id="ARBA00022989"/>
    </source>
</evidence>
<dbReference type="AlphaFoldDB" id="A0AAN9GA22"/>
<feature type="transmembrane region" description="Helical" evidence="15">
    <location>
        <begin position="461"/>
        <end position="480"/>
    </location>
</feature>
<evidence type="ECO:0000256" key="15">
    <source>
        <dbReference type="SAM" id="Phobius"/>
    </source>
</evidence>
<dbReference type="GO" id="GO:0046872">
    <property type="term" value="F:metal ion binding"/>
    <property type="evidence" value="ECO:0007669"/>
    <property type="project" value="UniProtKB-KW"/>
</dbReference>
<feature type="transmembrane region" description="Helical" evidence="15">
    <location>
        <begin position="549"/>
        <end position="579"/>
    </location>
</feature>
<dbReference type="FunFam" id="3.40.630.10:FF:000008">
    <property type="entry name" value="Endoplasmic reticulum metallopeptidase 1"/>
    <property type="match status" value="1"/>
</dbReference>
<comment type="similarity">
    <text evidence="3">Belongs to the peptidase M28 family.</text>
</comment>
<evidence type="ECO:0000256" key="3">
    <source>
        <dbReference type="ARBA" id="ARBA00010918"/>
    </source>
</evidence>
<evidence type="ECO:0000256" key="13">
    <source>
        <dbReference type="ARBA" id="ARBA00023180"/>
    </source>
</evidence>
<feature type="transmembrane region" description="Helical" evidence="15">
    <location>
        <begin position="591"/>
        <end position="613"/>
    </location>
</feature>
<organism evidence="19 20">
    <name type="scientific">Littorina saxatilis</name>
    <dbReference type="NCBI Taxonomy" id="31220"/>
    <lineage>
        <taxon>Eukaryota</taxon>
        <taxon>Metazoa</taxon>
        <taxon>Spiralia</taxon>
        <taxon>Lophotrochozoa</taxon>
        <taxon>Mollusca</taxon>
        <taxon>Gastropoda</taxon>
        <taxon>Caenogastropoda</taxon>
        <taxon>Littorinimorpha</taxon>
        <taxon>Littorinoidea</taxon>
        <taxon>Littorinidae</taxon>
        <taxon>Littorina</taxon>
    </lineage>
</organism>
<keyword evidence="8" id="KW-0256">Endoplasmic reticulum</keyword>
<feature type="transmembrane region" description="Helical" evidence="15">
    <location>
        <begin position="625"/>
        <end position="647"/>
    </location>
</feature>
<dbReference type="PANTHER" id="PTHR12147:SF22">
    <property type="entry name" value="ENDOPLASMIC RETICULUM METALLOPEPTIDASE 1"/>
    <property type="match status" value="1"/>
</dbReference>
<accession>A0AAN9GA22</accession>
<keyword evidence="20" id="KW-1185">Reference proteome</keyword>
<keyword evidence="13" id="KW-0325">Glycoprotein</keyword>
<dbReference type="InterPro" id="IPR053973">
    <property type="entry name" value="ERMP1-like_C"/>
</dbReference>
<evidence type="ECO:0000256" key="8">
    <source>
        <dbReference type="ARBA" id="ARBA00022824"/>
    </source>
</evidence>
<evidence type="ECO:0000313" key="19">
    <source>
        <dbReference type="EMBL" id="KAK7100831.1"/>
    </source>
</evidence>
<feature type="domain" description="Endoplasmic reticulum metallopeptidase 1/1-A TM" evidence="18">
    <location>
        <begin position="422"/>
        <end position="633"/>
    </location>
</feature>
<evidence type="ECO:0000259" key="16">
    <source>
        <dbReference type="Pfam" id="PF04389"/>
    </source>
</evidence>
<comment type="caution">
    <text evidence="19">The sequence shown here is derived from an EMBL/GenBank/DDBJ whole genome shotgun (WGS) entry which is preliminary data.</text>
</comment>
<evidence type="ECO:0000256" key="14">
    <source>
        <dbReference type="SAM" id="MobiDB-lite"/>
    </source>
</evidence>
<keyword evidence="11" id="KW-0482">Metalloprotease</keyword>
<dbReference type="InterPro" id="IPR045175">
    <property type="entry name" value="M28_fam"/>
</dbReference>
<evidence type="ECO:0000259" key="18">
    <source>
        <dbReference type="Pfam" id="PF22249"/>
    </source>
</evidence>
<feature type="compositionally biased region" description="Basic and acidic residues" evidence="14">
    <location>
        <begin position="1"/>
        <end position="11"/>
    </location>
</feature>
<evidence type="ECO:0000256" key="7">
    <source>
        <dbReference type="ARBA" id="ARBA00022801"/>
    </source>
</evidence>
<feature type="region of interest" description="Disordered" evidence="14">
    <location>
        <begin position="1"/>
        <end position="25"/>
    </location>
</feature>
<evidence type="ECO:0000313" key="20">
    <source>
        <dbReference type="Proteomes" id="UP001374579"/>
    </source>
</evidence>
<keyword evidence="6" id="KW-0479">Metal-binding</keyword>
<feature type="domain" description="Peptidase M28" evidence="16">
    <location>
        <begin position="156"/>
        <end position="349"/>
    </location>
</feature>
<dbReference type="PANTHER" id="PTHR12147">
    <property type="entry name" value="METALLOPEPTIDASE M28 FAMILY MEMBER"/>
    <property type="match status" value="1"/>
</dbReference>
<feature type="transmembrane region" description="Helical" evidence="15">
    <location>
        <begin position="416"/>
        <end position="449"/>
    </location>
</feature>
<evidence type="ECO:0000256" key="9">
    <source>
        <dbReference type="ARBA" id="ARBA00022833"/>
    </source>
</evidence>
<feature type="transmembrane region" description="Helical" evidence="15">
    <location>
        <begin position="386"/>
        <end position="404"/>
    </location>
</feature>
<feature type="transmembrane region" description="Helical" evidence="15">
    <location>
        <begin position="33"/>
        <end position="54"/>
    </location>
</feature>
<dbReference type="Proteomes" id="UP001374579">
    <property type="component" value="Unassembled WGS sequence"/>
</dbReference>
<proteinExistence type="inferred from homology"/>
<protein>
    <recommendedName>
        <fullName evidence="21">Endoplasmic reticulum metallopeptidase 1</fullName>
    </recommendedName>
</protein>
<reference evidence="19 20" key="1">
    <citation type="submission" date="2024-02" db="EMBL/GenBank/DDBJ databases">
        <title>Chromosome-scale genome assembly of the rough periwinkle Littorina saxatilis.</title>
        <authorList>
            <person name="De Jode A."/>
            <person name="Faria R."/>
            <person name="Formenti G."/>
            <person name="Sims Y."/>
            <person name="Smith T.P."/>
            <person name="Tracey A."/>
            <person name="Wood J.M.D."/>
            <person name="Zagrodzka Z.B."/>
            <person name="Johannesson K."/>
            <person name="Butlin R.K."/>
            <person name="Leder E.H."/>
        </authorList>
    </citation>
    <scope>NUCLEOTIDE SEQUENCE [LARGE SCALE GENOMIC DNA]</scope>
    <source>
        <strain evidence="19">Snail1</strain>
        <tissue evidence="19">Muscle</tissue>
    </source>
</reference>
<keyword evidence="7" id="KW-0378">Hydrolase</keyword>
<evidence type="ECO:0000256" key="12">
    <source>
        <dbReference type="ARBA" id="ARBA00023136"/>
    </source>
</evidence>
<dbReference type="Pfam" id="PF04389">
    <property type="entry name" value="Peptidase_M28"/>
    <property type="match status" value="1"/>
</dbReference>
<sequence length="886" mass="99077">MESTLRKRNNDGHSNNKPRGEYSGFEKSPKSKLLDGFFLFASLAAVYGLVWLFVHVRLAQFPKPTDVGSAKLSDFVETRARKHLDEITKLGPRVAGSDSQEASAQYIVEEIAKIRSAAKNVHTFETDIQIVSGTFNMDFESIGLGSYPSVYENQENVVVRIGPKELTHSLLVNCHYDSVVDSPGTSDDAVSCAVMLEVLHALSKQDEALPHNIIFLFNGAEENILQTSHGFITQHKWASSIRAFVNLESAGAGGWELLFQTGPDHPWLIETYIASAPYPHSSVIGQEIFQLGLVPSDTDFRIFRDYGKIPGLDLAHIRNGYVYHTPNDLPHFVEPGCMQRTGDNILALVKSLVASPYLVDPGNYRHGTLVFFDFLGFFVVAYPQRLAVILNWAVVACVFIMTLQKAVNNSHDTKTWLMYQLAAVGAVAATWVILLGTAVVMGMFMTVIGRDMSYFTHDTNVLWLYVCPSVAAALAFHVWLKNSFFSTWRGIEVADLYFEANLLLWSVVVGVLTWRGIMSAYAPLMFVCGPLLAHFVARVAGLPMKDMKVYSAVTVAGTLIPQVYITYMGFTLLTFFIPIMGRVGTEERPDIAVAVMTMLPVVMVIPFQVGLVYLTEKMSKVVKGLLVVTLVGVLAIIFTPLGFPFSFGDAPSKQRILFVHSDRQFHSRTGEVTKRDSSIWLKPFDHVGVSYLQKEAPHLFRDAKIVECEGLYCGRPYLYPVLARIDARKTWDLPAPPLSVPRLETRLVKTSQISDDVRRLQFELTGPDHMTVFISALPVSHIVSWSFGHYEPVVINTLPALDDGDRDTHFVYYAYGRKPSKPWSFHIDLYTPPTLDKDAALVDISFAGHYMHGKYHYTEAMKDFVKQLPAWTTPTGWSSTLDVYQF</sequence>
<comment type="subcellular location">
    <subcellularLocation>
        <location evidence="2">Endoplasmic reticulum membrane</location>
        <topology evidence="2">Multi-pass membrane protein</topology>
    </subcellularLocation>
</comment>
<evidence type="ECO:0000256" key="6">
    <source>
        <dbReference type="ARBA" id="ARBA00022723"/>
    </source>
</evidence>
<evidence type="ECO:0000256" key="5">
    <source>
        <dbReference type="ARBA" id="ARBA00022692"/>
    </source>
</evidence>
<gene>
    <name evidence="19" type="ORF">V1264_023703</name>
</gene>
<evidence type="ECO:0000256" key="4">
    <source>
        <dbReference type="ARBA" id="ARBA00022670"/>
    </source>
</evidence>
<feature type="transmembrane region" description="Helical" evidence="15">
    <location>
        <begin position="496"/>
        <end position="514"/>
    </location>
</feature>
<keyword evidence="9" id="KW-0862">Zinc</keyword>
<dbReference type="Gene3D" id="3.40.630.10">
    <property type="entry name" value="Zn peptidases"/>
    <property type="match status" value="1"/>
</dbReference>
<evidence type="ECO:0000256" key="2">
    <source>
        <dbReference type="ARBA" id="ARBA00004477"/>
    </source>
</evidence>
<keyword evidence="12 15" id="KW-0472">Membrane</keyword>
<dbReference type="GO" id="GO:0006508">
    <property type="term" value="P:proteolysis"/>
    <property type="evidence" value="ECO:0007669"/>
    <property type="project" value="UniProtKB-KW"/>
</dbReference>
<keyword evidence="4" id="KW-0645">Protease</keyword>